<comment type="catalytic activity">
    <reaction evidence="7">
        <text>4-methyl-5-(2-phosphooxyethyl)-thiazole + 4-amino-2-methyl-5-(diphosphooxymethyl)pyrimidine + H(+) = thiamine phosphate + diphosphate</text>
        <dbReference type="Rhea" id="RHEA:22328"/>
        <dbReference type="ChEBI" id="CHEBI:15378"/>
        <dbReference type="ChEBI" id="CHEBI:33019"/>
        <dbReference type="ChEBI" id="CHEBI:37575"/>
        <dbReference type="ChEBI" id="CHEBI:57841"/>
        <dbReference type="ChEBI" id="CHEBI:58296"/>
        <dbReference type="EC" id="2.5.1.3"/>
    </reaction>
</comment>
<comment type="pathway">
    <text evidence="1">Cofactor biosynthesis; thiamine diphosphate biosynthesis; thiamine phosphate from 4-amino-2-methyl-5-diphosphomethylpyrimidine and 4-methyl-5-(2-phosphoethyl)-thiazole: step 1/1.</text>
</comment>
<evidence type="ECO:0000256" key="7">
    <source>
        <dbReference type="ARBA" id="ARBA00047334"/>
    </source>
</evidence>
<evidence type="ECO:0000256" key="6">
    <source>
        <dbReference type="ARBA" id="ARBA00022977"/>
    </source>
</evidence>
<proteinExistence type="inferred from homology"/>
<dbReference type="PANTHER" id="PTHR20857">
    <property type="entry name" value="THIAMINE-PHOSPHATE PYROPHOSPHORYLASE"/>
    <property type="match status" value="1"/>
</dbReference>
<comment type="caution">
    <text evidence="11">The sequence shown here is derived from an EMBL/GenBank/DDBJ whole genome shotgun (WGS) entry which is preliminary data.</text>
</comment>
<dbReference type="EC" id="2.5.1.3" evidence="2"/>
<evidence type="ECO:0000256" key="4">
    <source>
        <dbReference type="ARBA" id="ARBA00022723"/>
    </source>
</evidence>
<name>A0A0W8F564_9ZZZZ</name>
<gene>
    <name evidence="11" type="ORF">ASZ90_014351</name>
</gene>
<dbReference type="SUPFAM" id="SSF51391">
    <property type="entry name" value="Thiamin phosphate synthase"/>
    <property type="match status" value="1"/>
</dbReference>
<dbReference type="AlphaFoldDB" id="A0A0W8F564"/>
<evidence type="ECO:0000256" key="1">
    <source>
        <dbReference type="ARBA" id="ARBA00005165"/>
    </source>
</evidence>
<dbReference type="InterPro" id="IPR013785">
    <property type="entry name" value="Aldolase_TIM"/>
</dbReference>
<accession>A0A0W8F564</accession>
<feature type="domain" description="Thiamine phosphate synthase/TenI" evidence="10">
    <location>
        <begin position="5"/>
        <end position="181"/>
    </location>
</feature>
<dbReference type="GO" id="GO:0004789">
    <property type="term" value="F:thiamine-phosphate diphosphorylase activity"/>
    <property type="evidence" value="ECO:0007669"/>
    <property type="project" value="UniProtKB-EC"/>
</dbReference>
<dbReference type="CDD" id="cd00564">
    <property type="entry name" value="TMP_TenI"/>
    <property type="match status" value="1"/>
</dbReference>
<evidence type="ECO:0000313" key="11">
    <source>
        <dbReference type="EMBL" id="KUG16020.1"/>
    </source>
</evidence>
<dbReference type="HAMAP" id="MF_00097">
    <property type="entry name" value="TMP_synthase"/>
    <property type="match status" value="1"/>
</dbReference>
<dbReference type="GO" id="GO:0009229">
    <property type="term" value="P:thiamine diphosphate biosynthetic process"/>
    <property type="evidence" value="ECO:0007669"/>
    <property type="project" value="UniProtKB-UniPathway"/>
</dbReference>
<dbReference type="GO" id="GO:0009228">
    <property type="term" value="P:thiamine biosynthetic process"/>
    <property type="evidence" value="ECO:0007669"/>
    <property type="project" value="UniProtKB-KW"/>
</dbReference>
<dbReference type="InterPro" id="IPR034291">
    <property type="entry name" value="TMP_synthase"/>
</dbReference>
<evidence type="ECO:0000256" key="5">
    <source>
        <dbReference type="ARBA" id="ARBA00022842"/>
    </source>
</evidence>
<comment type="catalytic activity">
    <reaction evidence="8">
        <text>2-(2-carboxy-4-methylthiazol-5-yl)ethyl phosphate + 4-amino-2-methyl-5-(diphosphooxymethyl)pyrimidine + 2 H(+) = thiamine phosphate + CO2 + diphosphate</text>
        <dbReference type="Rhea" id="RHEA:47848"/>
        <dbReference type="ChEBI" id="CHEBI:15378"/>
        <dbReference type="ChEBI" id="CHEBI:16526"/>
        <dbReference type="ChEBI" id="CHEBI:33019"/>
        <dbReference type="ChEBI" id="CHEBI:37575"/>
        <dbReference type="ChEBI" id="CHEBI:57841"/>
        <dbReference type="ChEBI" id="CHEBI:62890"/>
        <dbReference type="EC" id="2.5.1.3"/>
    </reaction>
</comment>
<dbReference type="UniPathway" id="UPA00060">
    <property type="reaction ID" value="UER00141"/>
</dbReference>
<dbReference type="InterPro" id="IPR036206">
    <property type="entry name" value="ThiamineP_synth_sf"/>
</dbReference>
<dbReference type="GO" id="GO:0005737">
    <property type="term" value="C:cytoplasm"/>
    <property type="evidence" value="ECO:0007669"/>
    <property type="project" value="TreeGrafter"/>
</dbReference>
<evidence type="ECO:0000256" key="8">
    <source>
        <dbReference type="ARBA" id="ARBA00047851"/>
    </source>
</evidence>
<protein>
    <recommendedName>
        <fullName evidence="2">thiamine phosphate synthase</fullName>
        <ecNumber evidence="2">2.5.1.3</ecNumber>
    </recommendedName>
</protein>
<dbReference type="EMBL" id="LNQE01001517">
    <property type="protein sequence ID" value="KUG16020.1"/>
    <property type="molecule type" value="Genomic_DNA"/>
</dbReference>
<dbReference type="NCBIfam" id="TIGR00693">
    <property type="entry name" value="thiE"/>
    <property type="match status" value="1"/>
</dbReference>
<dbReference type="GO" id="GO:0046872">
    <property type="term" value="F:metal ion binding"/>
    <property type="evidence" value="ECO:0007669"/>
    <property type="project" value="UniProtKB-KW"/>
</dbReference>
<evidence type="ECO:0000256" key="2">
    <source>
        <dbReference type="ARBA" id="ARBA00012830"/>
    </source>
</evidence>
<keyword evidence="3 11" id="KW-0808">Transferase</keyword>
<keyword evidence="5" id="KW-0460">Magnesium</keyword>
<evidence type="ECO:0000259" key="10">
    <source>
        <dbReference type="Pfam" id="PF02581"/>
    </source>
</evidence>
<comment type="catalytic activity">
    <reaction evidence="9">
        <text>2-[(2R,5Z)-2-carboxy-4-methylthiazol-5(2H)-ylidene]ethyl phosphate + 4-amino-2-methyl-5-(diphosphooxymethyl)pyrimidine + 2 H(+) = thiamine phosphate + CO2 + diphosphate</text>
        <dbReference type="Rhea" id="RHEA:47844"/>
        <dbReference type="ChEBI" id="CHEBI:15378"/>
        <dbReference type="ChEBI" id="CHEBI:16526"/>
        <dbReference type="ChEBI" id="CHEBI:33019"/>
        <dbReference type="ChEBI" id="CHEBI:37575"/>
        <dbReference type="ChEBI" id="CHEBI:57841"/>
        <dbReference type="ChEBI" id="CHEBI:62899"/>
        <dbReference type="EC" id="2.5.1.3"/>
    </reaction>
</comment>
<dbReference type="Gene3D" id="3.20.20.70">
    <property type="entry name" value="Aldolase class I"/>
    <property type="match status" value="1"/>
</dbReference>
<sequence length="199" mass="21417">MKGYYFITDSRLSRAGNISDVMEAAACKVEAVQYRNKNAETRVMYEEALHLRKICRDLTFLINDRIDIALAVGADGVHLGQSDMPCTTARKLLGQEKVIGVTVHNLKEAVEAEKAGADYLGVSPIFQTATKSDAGKPAGIALIEEIRRKVDIPLIAIGGINHSNAPAVIRAGADGLCAISCVVASDDATAQIKRFQDLF</sequence>
<organism evidence="11">
    <name type="scientific">hydrocarbon metagenome</name>
    <dbReference type="NCBI Taxonomy" id="938273"/>
    <lineage>
        <taxon>unclassified sequences</taxon>
        <taxon>metagenomes</taxon>
        <taxon>ecological metagenomes</taxon>
    </lineage>
</organism>
<keyword evidence="6" id="KW-0784">Thiamine biosynthesis</keyword>
<keyword evidence="4" id="KW-0479">Metal-binding</keyword>
<dbReference type="FunFam" id="3.20.20.70:FF:000096">
    <property type="entry name" value="Thiamine-phosphate synthase"/>
    <property type="match status" value="1"/>
</dbReference>
<dbReference type="InterPro" id="IPR022998">
    <property type="entry name" value="ThiamineP_synth_TenI"/>
</dbReference>
<dbReference type="Pfam" id="PF02581">
    <property type="entry name" value="TMP-TENI"/>
    <property type="match status" value="1"/>
</dbReference>
<evidence type="ECO:0000256" key="3">
    <source>
        <dbReference type="ARBA" id="ARBA00022679"/>
    </source>
</evidence>
<evidence type="ECO:0000256" key="9">
    <source>
        <dbReference type="ARBA" id="ARBA00047883"/>
    </source>
</evidence>
<reference evidence="11" key="1">
    <citation type="journal article" date="2015" name="Proc. Natl. Acad. Sci. U.S.A.">
        <title>Networks of energetic and metabolic interactions define dynamics in microbial communities.</title>
        <authorList>
            <person name="Embree M."/>
            <person name="Liu J.K."/>
            <person name="Al-Bassam M.M."/>
            <person name="Zengler K."/>
        </authorList>
    </citation>
    <scope>NUCLEOTIDE SEQUENCE</scope>
</reference>
<dbReference type="PANTHER" id="PTHR20857:SF23">
    <property type="entry name" value="THIAMINE BIOSYNTHETIC BIFUNCTIONAL ENZYME"/>
    <property type="match status" value="1"/>
</dbReference>